<dbReference type="InterPro" id="IPR018391">
    <property type="entry name" value="PQQ_b-propeller_rpt"/>
</dbReference>
<evidence type="ECO:0000313" key="3">
    <source>
        <dbReference type="Proteomes" id="UP000183275"/>
    </source>
</evidence>
<evidence type="ECO:0000259" key="1">
    <source>
        <dbReference type="Pfam" id="PF13360"/>
    </source>
</evidence>
<dbReference type="AlphaFoldDB" id="A0A1I0MI72"/>
<dbReference type="Gene3D" id="2.40.128.630">
    <property type="match status" value="1"/>
</dbReference>
<evidence type="ECO:0000313" key="2">
    <source>
        <dbReference type="EMBL" id="SEV87972.1"/>
    </source>
</evidence>
<dbReference type="Proteomes" id="UP000183275">
    <property type="component" value="Unassembled WGS sequence"/>
</dbReference>
<dbReference type="Gene3D" id="2.40.10.480">
    <property type="match status" value="1"/>
</dbReference>
<dbReference type="PROSITE" id="PS51318">
    <property type="entry name" value="TAT"/>
    <property type="match status" value="1"/>
</dbReference>
<gene>
    <name evidence="2" type="ORF">SAMN05216285_0995</name>
</gene>
<dbReference type="eggNOG" id="arCOG10745">
    <property type="taxonomic scope" value="Archaea"/>
</dbReference>
<dbReference type="PANTHER" id="PTHR34512">
    <property type="entry name" value="CELL SURFACE PROTEIN"/>
    <property type="match status" value="1"/>
</dbReference>
<dbReference type="eggNOG" id="arCOG02493">
    <property type="taxonomic scope" value="Archaea"/>
</dbReference>
<protein>
    <submittedName>
        <fullName evidence="2">Outer membrane protein assembly factor BamB, contains PQQ-like beta-propeller repeat</fullName>
    </submittedName>
</protein>
<feature type="domain" description="Pyrrolo-quinoline quinone repeat" evidence="1">
    <location>
        <begin position="122"/>
        <end position="265"/>
    </location>
</feature>
<dbReference type="STRING" id="1202768.SAMN05216285_0995"/>
<dbReference type="Pfam" id="PF13360">
    <property type="entry name" value="PQQ_2"/>
    <property type="match status" value="2"/>
</dbReference>
<dbReference type="InterPro" id="IPR011047">
    <property type="entry name" value="Quinoprotein_ADH-like_sf"/>
</dbReference>
<dbReference type="Gene3D" id="2.130.10.10">
    <property type="entry name" value="YVTN repeat-like/Quinoprotein amine dehydrogenase"/>
    <property type="match status" value="1"/>
</dbReference>
<dbReference type="RefSeq" id="WP_049991885.1">
    <property type="nucleotide sequence ID" value="NZ_FOIS01000001.1"/>
</dbReference>
<accession>A0A1I0MI72</accession>
<dbReference type="EMBL" id="FOIS01000001">
    <property type="protein sequence ID" value="SEV87972.1"/>
    <property type="molecule type" value="Genomic_DNA"/>
</dbReference>
<organism evidence="2 3">
    <name type="scientific">Natrinema salifodinae</name>
    <dbReference type="NCBI Taxonomy" id="1202768"/>
    <lineage>
        <taxon>Archaea</taxon>
        <taxon>Methanobacteriati</taxon>
        <taxon>Methanobacteriota</taxon>
        <taxon>Stenosarchaea group</taxon>
        <taxon>Halobacteria</taxon>
        <taxon>Halobacteriales</taxon>
        <taxon>Natrialbaceae</taxon>
        <taxon>Natrinema</taxon>
    </lineage>
</organism>
<dbReference type="PANTHER" id="PTHR34512:SF30">
    <property type="entry name" value="OUTER MEMBRANE PROTEIN ASSEMBLY FACTOR BAMB"/>
    <property type="match status" value="1"/>
</dbReference>
<name>A0A1I0MI72_9EURY</name>
<dbReference type="InterPro" id="IPR015943">
    <property type="entry name" value="WD40/YVTN_repeat-like_dom_sf"/>
</dbReference>
<dbReference type="SUPFAM" id="SSF50998">
    <property type="entry name" value="Quinoprotein alcohol dehydrogenase-like"/>
    <property type="match status" value="2"/>
</dbReference>
<dbReference type="SMART" id="SM00564">
    <property type="entry name" value="PQQ"/>
    <property type="match status" value="6"/>
</dbReference>
<reference evidence="3" key="1">
    <citation type="submission" date="2016-10" db="EMBL/GenBank/DDBJ databases">
        <authorList>
            <person name="Varghese N."/>
        </authorList>
    </citation>
    <scope>NUCLEOTIDE SEQUENCE [LARGE SCALE GENOMIC DNA]</scope>
    <source>
        <strain evidence="3">CGMCC 1.12284</strain>
    </source>
</reference>
<sequence>MTNDPHPVGGAAERPRSRRGVLRTIGTAAGASASLAGCLGQGWSGDEEIPLAETGREQTVPDGVAQFRHSLERWGYYPDVSVPDDVDQAWRLDRLNTGSHSAAKASAVPLPDGGVVFPGDTGYLIALDADGEERWRAGTDTDGRGIHGTPAVADGRAYIGAYDGALYAVDLETGDVVWRRDLGGAIGSSPLYHDGKIVMAVEYPDPDGSIFVLDADGGEVLWEDPERRPTDHPHSTPAIDSAAGRLVCGSNDGLLYGWSYPDLEFAWSFETESPGNAGEIKGPIATYDGGAYFGSWDHHVYRVDLEDGTEDWSFETGDLVMSGPAIDPDLNAVFVGSHDGNLYALDAGSGERYWSFETDRPITGCPTVCGDRVLVGSKDSGLYELEKRTGELVWERDHDGVVTSTPRVIDGAIYYAERAPNPPADAGSADAVDDDGGGYKLVAAE</sequence>
<dbReference type="OrthoDB" id="145878at2157"/>
<dbReference type="InterPro" id="IPR006311">
    <property type="entry name" value="TAT_signal"/>
</dbReference>
<proteinExistence type="predicted"/>
<feature type="domain" description="Pyrrolo-quinoline quinone repeat" evidence="1">
    <location>
        <begin position="298"/>
        <end position="412"/>
    </location>
</feature>
<keyword evidence="3" id="KW-1185">Reference proteome</keyword>
<dbReference type="InterPro" id="IPR002372">
    <property type="entry name" value="PQQ_rpt_dom"/>
</dbReference>